<protein>
    <recommendedName>
        <fullName evidence="4">DUF2141 domain-containing protein</fullName>
    </recommendedName>
</protein>
<feature type="signal peptide" evidence="1">
    <location>
        <begin position="1"/>
        <end position="25"/>
    </location>
</feature>
<dbReference type="KEGG" id="cyc:PCC7424_4023"/>
<dbReference type="InterPro" id="IPR018673">
    <property type="entry name" value="DUF2141"/>
</dbReference>
<evidence type="ECO:0000313" key="2">
    <source>
        <dbReference type="EMBL" id="ACK72397.1"/>
    </source>
</evidence>
<feature type="chain" id="PRO_5002859067" description="DUF2141 domain-containing protein" evidence="1">
    <location>
        <begin position="26"/>
        <end position="151"/>
    </location>
</feature>
<keyword evidence="3" id="KW-1185">Reference proteome</keyword>
<dbReference type="OrthoDB" id="9788332at2"/>
<dbReference type="RefSeq" id="WP_015955982.1">
    <property type="nucleotide sequence ID" value="NC_011729.1"/>
</dbReference>
<accession>B7KL25</accession>
<evidence type="ECO:0000313" key="3">
    <source>
        <dbReference type="Proteomes" id="UP000002384"/>
    </source>
</evidence>
<organism evidence="2 3">
    <name type="scientific">Gloeothece citriformis (strain PCC 7424)</name>
    <name type="common">Cyanothece sp. (strain PCC 7424)</name>
    <dbReference type="NCBI Taxonomy" id="65393"/>
    <lineage>
        <taxon>Bacteria</taxon>
        <taxon>Bacillati</taxon>
        <taxon>Cyanobacteriota</taxon>
        <taxon>Cyanophyceae</taxon>
        <taxon>Oscillatoriophycideae</taxon>
        <taxon>Chroococcales</taxon>
        <taxon>Aphanothecaceae</taxon>
        <taxon>Gloeothece</taxon>
        <taxon>Gloeothece citriformis</taxon>
    </lineage>
</organism>
<name>B7KL25_GLOC7</name>
<evidence type="ECO:0000256" key="1">
    <source>
        <dbReference type="SAM" id="SignalP"/>
    </source>
</evidence>
<reference evidence="3" key="1">
    <citation type="journal article" date="2011" name="MBio">
        <title>Novel metabolic attributes of the genus Cyanothece, comprising a group of unicellular nitrogen-fixing Cyanobacteria.</title>
        <authorList>
            <person name="Bandyopadhyay A."/>
            <person name="Elvitigala T."/>
            <person name="Welsh E."/>
            <person name="Stockel J."/>
            <person name="Liberton M."/>
            <person name="Min H."/>
            <person name="Sherman L.A."/>
            <person name="Pakrasi H.B."/>
        </authorList>
    </citation>
    <scope>NUCLEOTIDE SEQUENCE [LARGE SCALE GENOMIC DNA]</scope>
    <source>
        <strain evidence="3">PCC 7424</strain>
    </source>
</reference>
<gene>
    <name evidence="2" type="ordered locus">PCC7424_4023</name>
</gene>
<dbReference type="AlphaFoldDB" id="B7KL25"/>
<dbReference type="eggNOG" id="COG4704">
    <property type="taxonomic scope" value="Bacteria"/>
</dbReference>
<sequence length="151" mass="16299">MTRWLASGLVLAMMSSHALTFPAQANNQTNLSITIDGLKKAQGQICLNLFSSSQGFPSKGEQAVKSQCINVTGTSETITFENLLPGSYAVAVIHDLNDDGKLNRNLLGIPTEGFGFSNNPVIRTGPPKFRESVIIVTGQKTNIRIQLQHLS</sequence>
<proteinExistence type="predicted"/>
<keyword evidence="1" id="KW-0732">Signal</keyword>
<dbReference type="Pfam" id="PF09912">
    <property type="entry name" value="DUF2141"/>
    <property type="match status" value="1"/>
</dbReference>
<dbReference type="EMBL" id="CP001291">
    <property type="protein sequence ID" value="ACK72397.1"/>
    <property type="molecule type" value="Genomic_DNA"/>
</dbReference>
<dbReference type="Proteomes" id="UP000002384">
    <property type="component" value="Chromosome"/>
</dbReference>
<dbReference type="HOGENOM" id="CLU_125018_0_1_3"/>
<evidence type="ECO:0008006" key="4">
    <source>
        <dbReference type="Google" id="ProtNLM"/>
    </source>
</evidence>